<gene>
    <name evidence="2" type="ORF">EPUS_03160</name>
</gene>
<feature type="region of interest" description="Disordered" evidence="1">
    <location>
        <begin position="371"/>
        <end position="396"/>
    </location>
</feature>
<dbReference type="RefSeq" id="XP_007801100.1">
    <property type="nucleotide sequence ID" value="XM_007802909.1"/>
</dbReference>
<dbReference type="EMBL" id="KE720961">
    <property type="protein sequence ID" value="ERF73327.1"/>
    <property type="molecule type" value="Genomic_DNA"/>
</dbReference>
<dbReference type="InterPro" id="IPR036038">
    <property type="entry name" value="Aminotransferase-like"/>
</dbReference>
<organism evidence="2 3">
    <name type="scientific">Endocarpon pusillum (strain Z07020 / HMAS-L-300199)</name>
    <name type="common">Lichen-forming fungus</name>
    <dbReference type="NCBI Taxonomy" id="1263415"/>
    <lineage>
        <taxon>Eukaryota</taxon>
        <taxon>Fungi</taxon>
        <taxon>Dikarya</taxon>
        <taxon>Ascomycota</taxon>
        <taxon>Pezizomycotina</taxon>
        <taxon>Eurotiomycetes</taxon>
        <taxon>Chaetothyriomycetidae</taxon>
        <taxon>Verrucariales</taxon>
        <taxon>Verrucariaceae</taxon>
        <taxon>Endocarpon</taxon>
    </lineage>
</organism>
<dbReference type="Proteomes" id="UP000019373">
    <property type="component" value="Unassembled WGS sequence"/>
</dbReference>
<dbReference type="Gene3D" id="3.20.10.10">
    <property type="entry name" value="D-amino Acid Aminotransferase, subunit A, domain 2"/>
    <property type="match status" value="1"/>
</dbReference>
<protein>
    <recommendedName>
        <fullName evidence="4">Aminodeoxychorismate lyase</fullName>
    </recommendedName>
</protein>
<dbReference type="GO" id="GO:0003824">
    <property type="term" value="F:catalytic activity"/>
    <property type="evidence" value="ECO:0007669"/>
    <property type="project" value="InterPro"/>
</dbReference>
<keyword evidence="3" id="KW-1185">Reference proteome</keyword>
<feature type="region of interest" description="Disordered" evidence="1">
    <location>
        <begin position="267"/>
        <end position="359"/>
    </location>
</feature>
<evidence type="ECO:0000256" key="1">
    <source>
        <dbReference type="SAM" id="MobiDB-lite"/>
    </source>
</evidence>
<accession>U1G7D8</accession>
<reference evidence="3" key="1">
    <citation type="journal article" date="2014" name="BMC Genomics">
        <title>Genome characteristics reveal the impact of lichenization on lichen-forming fungus Endocarpon pusillum Hedwig (Verrucariales, Ascomycota).</title>
        <authorList>
            <person name="Wang Y.-Y."/>
            <person name="Liu B."/>
            <person name="Zhang X.-Y."/>
            <person name="Zhou Q.-M."/>
            <person name="Zhang T."/>
            <person name="Li H."/>
            <person name="Yu Y.-F."/>
            <person name="Zhang X.-L."/>
            <person name="Hao X.-Y."/>
            <person name="Wang M."/>
            <person name="Wang L."/>
            <person name="Wei J.-C."/>
        </authorList>
    </citation>
    <scope>NUCLEOTIDE SEQUENCE [LARGE SCALE GENOMIC DNA]</scope>
    <source>
        <strain evidence="3">Z07020 / HMAS-L-300199</strain>
    </source>
</reference>
<dbReference type="eggNOG" id="ENOG502QQMK">
    <property type="taxonomic scope" value="Eukaryota"/>
</dbReference>
<name>U1G7D8_ENDPU</name>
<dbReference type="AlphaFoldDB" id="U1G7D8"/>
<dbReference type="SUPFAM" id="SSF56752">
    <property type="entry name" value="D-aminoacid aminotransferase-like PLP-dependent enzymes"/>
    <property type="match status" value="1"/>
</dbReference>
<dbReference type="OrthoDB" id="5288718at2759"/>
<feature type="compositionally biased region" description="Basic residues" evidence="1">
    <location>
        <begin position="383"/>
        <end position="396"/>
    </location>
</feature>
<dbReference type="HOGENOM" id="CLU_821314_0_0_1"/>
<feature type="compositionally biased region" description="Basic and acidic residues" evidence="1">
    <location>
        <begin position="271"/>
        <end position="294"/>
    </location>
</feature>
<proteinExistence type="predicted"/>
<dbReference type="InterPro" id="IPR043132">
    <property type="entry name" value="BCAT-like_C"/>
</dbReference>
<evidence type="ECO:0000313" key="2">
    <source>
        <dbReference type="EMBL" id="ERF73327.1"/>
    </source>
</evidence>
<dbReference type="GeneID" id="19238207"/>
<evidence type="ECO:0008006" key="4">
    <source>
        <dbReference type="Google" id="ProtNLM"/>
    </source>
</evidence>
<evidence type="ECO:0000313" key="3">
    <source>
        <dbReference type="Proteomes" id="UP000019373"/>
    </source>
</evidence>
<sequence length="396" mass="43924">MSAISTVSESFQITTIVRYESGLLASQTSQTCIADKFMTIDDFYLLASHQDKLMNAAKHFNWPVQLIELYSGTRGLQILFAKLLLHIHEDRKGDAPLQVLVALAKDGTLSIRSSPALMPGLLFATDLFDRKREPNLGDSGGLYKRVPVRVLIDDQISLSFGTVWSSSVRNSSFGKASTTHESLIVSRYSEVLQGQFTTPYFLRNGAWITPAYSGVVANSVTRRYALENGLCKEGIVLKSSLKNGEDCWLSDGVRGFFQGTICLDPSTLHGSRPEAHSNRDRAIPKRDEKIRSEGELSSTESAGNHFDDEDDDELQIIPNPFTSSDNFQAVKRPNPFVSSSPSPPLRRSKRGQPGFTPLLLKDKDDTLLCDGYKAVPNPEHRGRILRPRPLRPSRPA</sequence>